<keyword evidence="10" id="KW-0694">RNA-binding</keyword>
<dbReference type="CDD" id="cd03672">
    <property type="entry name" value="NUDIX_Dcp2p_Nudt20"/>
    <property type="match status" value="1"/>
</dbReference>
<dbReference type="Pfam" id="PF00293">
    <property type="entry name" value="NUDIX"/>
    <property type="match status" value="1"/>
</dbReference>
<accession>A0A182FV83</accession>
<dbReference type="InterPro" id="IPR036189">
    <property type="entry name" value="DCP2_BoxA_sf"/>
</dbReference>
<dbReference type="SMART" id="SM01125">
    <property type="entry name" value="DCP2"/>
    <property type="match status" value="1"/>
</dbReference>
<dbReference type="SUPFAM" id="SSF140586">
    <property type="entry name" value="Dcp2 domain-like"/>
    <property type="match status" value="1"/>
</dbReference>
<evidence type="ECO:0000256" key="14">
    <source>
        <dbReference type="ARBA" id="ARBA00060003"/>
    </source>
</evidence>
<dbReference type="InterPro" id="IPR044099">
    <property type="entry name" value="Dcp2_NUDIX"/>
</dbReference>
<dbReference type="EnsemblMetazoa" id="AALB010468-RA">
    <property type="protein sequence ID" value="AALB010468-PA"/>
    <property type="gene ID" value="AALB010468"/>
</dbReference>
<evidence type="ECO:0000256" key="15">
    <source>
        <dbReference type="ARBA" id="ARBA00068566"/>
    </source>
</evidence>
<comment type="function">
    <text evidence="14">Decapping metalloenzyme that catalyzes the cleavage of the cap structure on mRNAs. Removes the 7-methyl guanine cap structure from mRNA molecules, yielding a 5'-phosphorylated mRNA fragment and 7m-GDP. Necessary for the degradation of mRNAs, both in normal mRNA turnover and in nonsense-mediated mRNA decay. Plays a role in replication-dependent histone mRNA degradation. Has higher activity towards mRNAs that lack a poly(A) tail. Has no activity towards a cap structure lacking an RNA moiety. The presence of a N(6)-methyladenosine methylation at the second transcribed position of mRNAs (N(6),2'-O-dimethyladenosine cap; m6A(m)) provides resistance to DCP2-mediated decapping. Blocks autophagy in nutrient-rich conditions by repressing the expression of ATG-related genes through degradation of their transcripts.</text>
</comment>
<keyword evidence="8" id="KW-0479">Metal-binding</keyword>
<dbReference type="Gene3D" id="1.10.10.1050">
    <property type="entry name" value="Dcp2, box A domain"/>
    <property type="match status" value="1"/>
</dbReference>
<comment type="cofactor">
    <cofactor evidence="1">
        <name>Mn(2+)</name>
        <dbReference type="ChEBI" id="CHEBI:29035"/>
    </cofactor>
</comment>
<dbReference type="AlphaFoldDB" id="A0A182FV83"/>
<keyword evidence="12" id="KW-0539">Nucleus</keyword>
<dbReference type="Pfam" id="PF05026">
    <property type="entry name" value="DCP2"/>
    <property type="match status" value="1"/>
</dbReference>
<reference evidence="19 20" key="1">
    <citation type="journal article" date="2017" name="G3 (Bethesda)">
        <title>The Physical Genome Mapping of Anopheles albimanus Corrected Scaffold Misassemblies and Identified Interarm Rearrangements in Genus Anopheles.</title>
        <authorList>
            <person name="Artemov G.N."/>
            <person name="Peery A.N."/>
            <person name="Jiang X."/>
            <person name="Tu Z."/>
            <person name="Stegniy V.N."/>
            <person name="Sharakhova M.V."/>
            <person name="Sharakhov I.V."/>
        </authorList>
    </citation>
    <scope>NUCLEOTIDE SEQUENCE [LARGE SCALE GENOMIC DNA]</scope>
    <source>
        <strain evidence="19 20">ALBI9_A</strain>
    </source>
</reference>
<feature type="compositionally biased region" description="Polar residues" evidence="17">
    <location>
        <begin position="373"/>
        <end position="387"/>
    </location>
</feature>
<evidence type="ECO:0000256" key="12">
    <source>
        <dbReference type="ARBA" id="ARBA00023242"/>
    </source>
</evidence>
<dbReference type="InterPro" id="IPR020084">
    <property type="entry name" value="NUDIX_hydrolase_CS"/>
</dbReference>
<evidence type="ECO:0000256" key="7">
    <source>
        <dbReference type="ARBA" id="ARBA00022553"/>
    </source>
</evidence>
<keyword evidence="6" id="KW-0963">Cytoplasm</keyword>
<feature type="compositionally biased region" description="Low complexity" evidence="17">
    <location>
        <begin position="388"/>
        <end position="407"/>
    </location>
</feature>
<comment type="subcellular location">
    <subcellularLocation>
        <location evidence="4">Cytoplasm</location>
        <location evidence="4">P-body</location>
    </subcellularLocation>
    <subcellularLocation>
        <location evidence="3">Nucleus</location>
    </subcellularLocation>
</comment>
<comment type="similarity">
    <text evidence="5">Belongs to the Nudix hydrolase family. DCP2 subfamily.</text>
</comment>
<feature type="domain" description="Nudix hydrolase" evidence="18">
    <location>
        <begin position="146"/>
        <end position="278"/>
    </location>
</feature>
<evidence type="ECO:0000256" key="11">
    <source>
        <dbReference type="ARBA" id="ARBA00023211"/>
    </source>
</evidence>
<dbReference type="STRING" id="7167.A0A182FV83"/>
<dbReference type="Gene3D" id="3.90.79.10">
    <property type="entry name" value="Nucleoside Triphosphate Pyrophosphohydrolase"/>
    <property type="match status" value="1"/>
</dbReference>
<dbReference type="PANTHER" id="PTHR23114:SF17">
    <property type="entry name" value="M7GPPPN-MRNA HYDROLASE"/>
    <property type="match status" value="1"/>
</dbReference>
<reference evidence="19" key="2">
    <citation type="submission" date="2022-08" db="UniProtKB">
        <authorList>
            <consortium name="EnsemblMetazoa"/>
        </authorList>
    </citation>
    <scope>IDENTIFICATION</scope>
    <source>
        <strain evidence="19">STECLA/ALBI9_A</strain>
    </source>
</reference>
<feature type="compositionally biased region" description="Polar residues" evidence="17">
    <location>
        <begin position="408"/>
        <end position="437"/>
    </location>
</feature>
<dbReference type="VEuPathDB" id="VectorBase:AALB010468"/>
<dbReference type="GO" id="GO:0005634">
    <property type="term" value="C:nucleus"/>
    <property type="evidence" value="ECO:0007669"/>
    <property type="project" value="UniProtKB-SubCell"/>
</dbReference>
<dbReference type="GO" id="GO:0000290">
    <property type="term" value="P:deadenylation-dependent decapping of nuclear-transcribed mRNA"/>
    <property type="evidence" value="ECO:0007669"/>
    <property type="project" value="InterPro"/>
</dbReference>
<evidence type="ECO:0000313" key="19">
    <source>
        <dbReference type="EnsemblMetazoa" id="AALB010468-PA"/>
    </source>
</evidence>
<evidence type="ECO:0000256" key="10">
    <source>
        <dbReference type="ARBA" id="ARBA00022884"/>
    </source>
</evidence>
<evidence type="ECO:0000256" key="17">
    <source>
        <dbReference type="SAM" id="MobiDB-lite"/>
    </source>
</evidence>
<dbReference type="GO" id="GO:0000932">
    <property type="term" value="C:P-body"/>
    <property type="evidence" value="ECO:0007669"/>
    <property type="project" value="UniProtKB-SubCell"/>
</dbReference>
<dbReference type="Proteomes" id="UP000069272">
    <property type="component" value="Chromosome 3R"/>
</dbReference>
<dbReference type="SUPFAM" id="SSF55811">
    <property type="entry name" value="Nudix"/>
    <property type="match status" value="1"/>
</dbReference>
<evidence type="ECO:0000256" key="8">
    <source>
        <dbReference type="ARBA" id="ARBA00022723"/>
    </source>
</evidence>
<dbReference type="InterPro" id="IPR007722">
    <property type="entry name" value="DCP2_BoxA"/>
</dbReference>
<evidence type="ECO:0000256" key="3">
    <source>
        <dbReference type="ARBA" id="ARBA00004123"/>
    </source>
</evidence>
<keyword evidence="7" id="KW-0597">Phosphoprotein</keyword>
<keyword evidence="11" id="KW-0464">Manganese</keyword>
<feature type="compositionally biased region" description="Low complexity" evidence="17">
    <location>
        <begin position="344"/>
        <end position="358"/>
    </location>
</feature>
<evidence type="ECO:0000256" key="16">
    <source>
        <dbReference type="ARBA" id="ARBA00078183"/>
    </source>
</evidence>
<dbReference type="GO" id="GO:0000184">
    <property type="term" value="P:nuclear-transcribed mRNA catabolic process, nonsense-mediated decay"/>
    <property type="evidence" value="ECO:0007669"/>
    <property type="project" value="InterPro"/>
</dbReference>
<evidence type="ECO:0000256" key="2">
    <source>
        <dbReference type="ARBA" id="ARBA00001946"/>
    </source>
</evidence>
<evidence type="ECO:0000256" key="13">
    <source>
        <dbReference type="ARBA" id="ARBA00047661"/>
    </source>
</evidence>
<evidence type="ECO:0000256" key="5">
    <source>
        <dbReference type="ARBA" id="ARBA00005279"/>
    </source>
</evidence>
<dbReference type="InterPro" id="IPR000086">
    <property type="entry name" value="NUDIX_hydrolase_dom"/>
</dbReference>
<feature type="region of interest" description="Disordered" evidence="17">
    <location>
        <begin position="469"/>
        <end position="514"/>
    </location>
</feature>
<evidence type="ECO:0000256" key="9">
    <source>
        <dbReference type="ARBA" id="ARBA00022801"/>
    </source>
</evidence>
<evidence type="ECO:0000256" key="6">
    <source>
        <dbReference type="ARBA" id="ARBA00022490"/>
    </source>
</evidence>
<organism evidence="19 20">
    <name type="scientific">Anopheles albimanus</name>
    <name type="common">New world malaria mosquito</name>
    <dbReference type="NCBI Taxonomy" id="7167"/>
    <lineage>
        <taxon>Eukaryota</taxon>
        <taxon>Metazoa</taxon>
        <taxon>Ecdysozoa</taxon>
        <taxon>Arthropoda</taxon>
        <taxon>Hexapoda</taxon>
        <taxon>Insecta</taxon>
        <taxon>Pterygota</taxon>
        <taxon>Neoptera</taxon>
        <taxon>Endopterygota</taxon>
        <taxon>Diptera</taxon>
        <taxon>Nematocera</taxon>
        <taxon>Culicoidea</taxon>
        <taxon>Culicidae</taxon>
        <taxon>Anophelinae</taxon>
        <taxon>Anopheles</taxon>
    </lineage>
</organism>
<feature type="region of interest" description="Disordered" evidence="17">
    <location>
        <begin position="294"/>
        <end position="441"/>
    </location>
</feature>
<dbReference type="PROSITE" id="PS00893">
    <property type="entry name" value="NUDIX_BOX"/>
    <property type="match status" value="1"/>
</dbReference>
<comment type="cofactor">
    <cofactor evidence="2">
        <name>Mg(2+)</name>
        <dbReference type="ChEBI" id="CHEBI:18420"/>
    </cofactor>
</comment>
<dbReference type="PROSITE" id="PS51462">
    <property type="entry name" value="NUDIX"/>
    <property type="match status" value="1"/>
</dbReference>
<comment type="catalytic activity">
    <reaction evidence="13">
        <text>a 5'-end (N(7)-methyl 5'-triphosphoguanosine)-ribonucleoside in mRNA + H2O = N(7)-methyl-GDP + a 5'-end phospho-ribonucleoside in mRNA + 2 H(+)</text>
        <dbReference type="Rhea" id="RHEA:67484"/>
        <dbReference type="Rhea" id="RHEA-COMP:15692"/>
        <dbReference type="Rhea" id="RHEA-COMP:17167"/>
        <dbReference type="ChEBI" id="CHEBI:15377"/>
        <dbReference type="ChEBI" id="CHEBI:15378"/>
        <dbReference type="ChEBI" id="CHEBI:63714"/>
        <dbReference type="ChEBI" id="CHEBI:138282"/>
        <dbReference type="ChEBI" id="CHEBI:156461"/>
        <dbReference type="EC" id="3.6.1.62"/>
    </reaction>
    <physiologicalReaction direction="left-to-right" evidence="13">
        <dbReference type="Rhea" id="RHEA:67485"/>
    </physiologicalReaction>
</comment>
<dbReference type="VEuPathDB" id="VectorBase:AALB20_034473"/>
<sequence length="538" mass="60493">EICYFVNNLSFGVKILKKPRISKDFLQLGPLSAMASNVSLSAFQSIVVSEVKAKQTASFAISTDILDDLASRFIINVPVEERENLIRICFQVELAHWFYLDFYCSENKQKCGIKQFAQQIFKHVPFLQPHWPQVDEVLENWKQYKLTVPTYGAILLSEDLKHVLLVQSFWAKSSWGFPKGKINEHEEPEHCAIREVYEETGYDIKNLIKPSEYIEMTINYQYTRLYLVPGVPLTTVFEPKTRNEIKCCSWFPVEQLPVTKHENLVKDNQNFSGNSFFMILPFVKRLKRWIEKPSKGNKQTGKGGIHLQATNSPVPGGRDGSGKQKIFFENNLNNGAGGSGSKTQSGNSQALQQQQGQRARQRHKSMGELEPQNPGSRVKNTFGTPTVNQIQQLQPQQQQQQGGPNQPFYKNSPNYSQQQQQLAGMDLSRSQRATSVTGDGGYQDFSAGIVEGSSAWSKKSLKKADHSVISSGGSVTGIGQSAERAGKNQTKRKLFDNFPPSTDEQPTSGGHVAKDDGFAEFDKVKAWVAFRLDYSKFL</sequence>
<name>A0A182FV83_ANOAL</name>
<evidence type="ECO:0000256" key="4">
    <source>
        <dbReference type="ARBA" id="ARBA00004201"/>
    </source>
</evidence>
<feature type="compositionally biased region" description="Low complexity" evidence="17">
    <location>
        <begin position="469"/>
        <end position="479"/>
    </location>
</feature>
<evidence type="ECO:0000313" key="20">
    <source>
        <dbReference type="Proteomes" id="UP000069272"/>
    </source>
</evidence>
<keyword evidence="20" id="KW-1185">Reference proteome</keyword>
<keyword evidence="9" id="KW-0378">Hydrolase</keyword>
<dbReference type="GO" id="GO:0003723">
    <property type="term" value="F:RNA binding"/>
    <property type="evidence" value="ECO:0007669"/>
    <property type="project" value="UniProtKB-KW"/>
</dbReference>
<protein>
    <recommendedName>
        <fullName evidence="15">m7GpppN-mRNA hydrolase</fullName>
    </recommendedName>
    <alternativeName>
        <fullName evidence="16">mRNA-decapping enzyme 2</fullName>
    </alternativeName>
</protein>
<evidence type="ECO:0000259" key="18">
    <source>
        <dbReference type="PROSITE" id="PS51462"/>
    </source>
</evidence>
<feature type="compositionally biased region" description="Polar residues" evidence="17">
    <location>
        <begin position="499"/>
        <end position="508"/>
    </location>
</feature>
<dbReference type="PANTHER" id="PTHR23114">
    <property type="entry name" value="M7GPPPN-MRNA HYDROLASE"/>
    <property type="match status" value="1"/>
</dbReference>
<evidence type="ECO:0000256" key="1">
    <source>
        <dbReference type="ARBA" id="ARBA00001936"/>
    </source>
</evidence>
<dbReference type="InterPro" id="IPR015797">
    <property type="entry name" value="NUDIX_hydrolase-like_dom_sf"/>
</dbReference>
<dbReference type="GO" id="GO:0140933">
    <property type="term" value="F:5'-(N(7)-methylguanosine 5'-triphospho)-[mRNA] hydrolase activity"/>
    <property type="evidence" value="ECO:0007669"/>
    <property type="project" value="UniProtKB-EC"/>
</dbReference>
<dbReference type="FunFam" id="3.90.79.10:FF:000003">
    <property type="entry name" value="M7GpppN-mRNA hydrolase isoform 2"/>
    <property type="match status" value="1"/>
</dbReference>
<dbReference type="GO" id="GO:0030145">
    <property type="term" value="F:manganese ion binding"/>
    <property type="evidence" value="ECO:0007669"/>
    <property type="project" value="InterPro"/>
</dbReference>
<proteinExistence type="inferred from homology"/>
<dbReference type="FunFam" id="1.10.10.1050:FF:000001">
    <property type="entry name" value="M7GpppN-mRNA hydrolase isoform 2"/>
    <property type="match status" value="1"/>
</dbReference>